<sequence>MKKLTFFFDGIEVSAIPGQSIGAALLESGTKVLRSTRIENKPRGMFCGIGVCFDCLVVINGVPNQRACLTEVAEAIQVINQQGSGAYPIEGAS</sequence>
<evidence type="ECO:0000256" key="1">
    <source>
        <dbReference type="ARBA" id="ARBA00023002"/>
    </source>
</evidence>
<evidence type="ECO:0000313" key="4">
    <source>
        <dbReference type="EMBL" id="CAB4714806.1"/>
    </source>
</evidence>
<evidence type="ECO:0000313" key="5">
    <source>
        <dbReference type="EMBL" id="CAB4787582.1"/>
    </source>
</evidence>
<dbReference type="EMBL" id="CAFABH010000003">
    <property type="protein sequence ID" value="CAB4821146.1"/>
    <property type="molecule type" value="Genomic_DNA"/>
</dbReference>
<evidence type="ECO:0000313" key="8">
    <source>
        <dbReference type="EMBL" id="CAB4935777.1"/>
    </source>
</evidence>
<dbReference type="AlphaFoldDB" id="A0A6J6ZMU4"/>
<evidence type="ECO:0000313" key="6">
    <source>
        <dbReference type="EMBL" id="CAB4821146.1"/>
    </source>
</evidence>
<dbReference type="EMBL" id="CAEZXO010000009">
    <property type="protein sequence ID" value="CAB4700897.1"/>
    <property type="molecule type" value="Genomic_DNA"/>
</dbReference>
<name>A0A6J6ZMU4_9ZZZZ</name>
<dbReference type="EMBL" id="CAFBQX010000006">
    <property type="protein sequence ID" value="CAB5074217.1"/>
    <property type="molecule type" value="Genomic_DNA"/>
</dbReference>
<dbReference type="GO" id="GO:0051536">
    <property type="term" value="F:iron-sulfur cluster binding"/>
    <property type="evidence" value="ECO:0007669"/>
    <property type="project" value="InterPro"/>
</dbReference>
<accession>A0A6J6ZMU4</accession>
<evidence type="ECO:0000313" key="2">
    <source>
        <dbReference type="EMBL" id="CAB4343620.1"/>
    </source>
</evidence>
<evidence type="ECO:0000313" key="7">
    <source>
        <dbReference type="EMBL" id="CAB4856287.1"/>
    </source>
</evidence>
<organism evidence="6">
    <name type="scientific">freshwater metagenome</name>
    <dbReference type="NCBI Taxonomy" id="449393"/>
    <lineage>
        <taxon>unclassified sequences</taxon>
        <taxon>metagenomes</taxon>
        <taxon>ecological metagenomes</taxon>
    </lineage>
</organism>
<dbReference type="EMBL" id="CAFBNH010000001">
    <property type="protein sequence ID" value="CAB4935777.1"/>
    <property type="molecule type" value="Genomic_DNA"/>
</dbReference>
<dbReference type="SUPFAM" id="SSF54292">
    <property type="entry name" value="2Fe-2S ferredoxin-like"/>
    <property type="match status" value="1"/>
</dbReference>
<evidence type="ECO:0000313" key="9">
    <source>
        <dbReference type="EMBL" id="CAB4978352.1"/>
    </source>
</evidence>
<dbReference type="EMBL" id="CAFBOC010000009">
    <property type="protein sequence ID" value="CAB4978352.1"/>
    <property type="molecule type" value="Genomic_DNA"/>
</dbReference>
<dbReference type="Pfam" id="PF13510">
    <property type="entry name" value="Fer2_4"/>
    <property type="match status" value="1"/>
</dbReference>
<reference evidence="6" key="1">
    <citation type="submission" date="2020-05" db="EMBL/GenBank/DDBJ databases">
        <authorList>
            <person name="Chiriac C."/>
            <person name="Salcher M."/>
            <person name="Ghai R."/>
            <person name="Kavagutti S V."/>
        </authorList>
    </citation>
    <scope>NUCLEOTIDE SEQUENCE</scope>
</reference>
<dbReference type="Gene3D" id="3.10.20.440">
    <property type="entry name" value="2Fe-2S iron-sulphur cluster binding domain, sarcosine oxidase, alpha subunit, N-terminal domain"/>
    <property type="match status" value="1"/>
</dbReference>
<dbReference type="EMBL" id="CAEZYM010000001">
    <property type="protein sequence ID" value="CAB4714806.1"/>
    <property type="molecule type" value="Genomic_DNA"/>
</dbReference>
<dbReference type="EMBL" id="CAESAE010000008">
    <property type="protein sequence ID" value="CAB4343620.1"/>
    <property type="molecule type" value="Genomic_DNA"/>
</dbReference>
<dbReference type="InterPro" id="IPR042204">
    <property type="entry name" value="2Fe-2S-bd_N"/>
</dbReference>
<gene>
    <name evidence="3" type="ORF">UFOPK2510_01309</name>
    <name evidence="4" type="ORF">UFOPK2718_00057</name>
    <name evidence="5" type="ORF">UFOPK2936_01401</name>
    <name evidence="6" type="ORF">UFOPK3174_00228</name>
    <name evidence="7" type="ORF">UFOPK3328_00178</name>
    <name evidence="8" type="ORF">UFOPK3779_00179</name>
    <name evidence="9" type="ORF">UFOPK3913_00963</name>
    <name evidence="2" type="ORF">UFOPK4107_01267</name>
    <name evidence="10" type="ORF">UFOPK4403_01063</name>
</gene>
<dbReference type="EMBL" id="CAFBLD010000001">
    <property type="protein sequence ID" value="CAB4856287.1"/>
    <property type="molecule type" value="Genomic_DNA"/>
</dbReference>
<evidence type="ECO:0000313" key="10">
    <source>
        <dbReference type="EMBL" id="CAB5074217.1"/>
    </source>
</evidence>
<dbReference type="EMBL" id="CAEZZW010000009">
    <property type="protein sequence ID" value="CAB4787582.1"/>
    <property type="molecule type" value="Genomic_DNA"/>
</dbReference>
<dbReference type="GO" id="GO:0016491">
    <property type="term" value="F:oxidoreductase activity"/>
    <property type="evidence" value="ECO:0007669"/>
    <property type="project" value="UniProtKB-KW"/>
</dbReference>
<dbReference type="InterPro" id="IPR036010">
    <property type="entry name" value="2Fe-2S_ferredoxin-like_sf"/>
</dbReference>
<keyword evidence="1" id="KW-0560">Oxidoreductase</keyword>
<protein>
    <submittedName>
        <fullName evidence="6">Unannotated protein</fullName>
    </submittedName>
</protein>
<proteinExistence type="predicted"/>
<evidence type="ECO:0000313" key="3">
    <source>
        <dbReference type="EMBL" id="CAB4700897.1"/>
    </source>
</evidence>